<feature type="transmembrane region" description="Helical" evidence="1">
    <location>
        <begin position="34"/>
        <end position="55"/>
    </location>
</feature>
<accession>A0A7T4KG20</accession>
<organism evidence="2 3">
    <name type="scientific">Fusobacterium canifelinum</name>
    <dbReference type="NCBI Taxonomy" id="285729"/>
    <lineage>
        <taxon>Bacteria</taxon>
        <taxon>Fusobacteriati</taxon>
        <taxon>Fusobacteriota</taxon>
        <taxon>Fusobacteriia</taxon>
        <taxon>Fusobacteriales</taxon>
        <taxon>Fusobacteriaceae</taxon>
        <taxon>Fusobacterium</taxon>
    </lineage>
</organism>
<feature type="transmembrane region" description="Helical" evidence="1">
    <location>
        <begin position="61"/>
        <end position="84"/>
    </location>
</feature>
<dbReference type="Proteomes" id="UP000595577">
    <property type="component" value="Chromosome"/>
</dbReference>
<name>A0A7T4KG20_9FUSO</name>
<keyword evidence="1" id="KW-0472">Membrane</keyword>
<proteinExistence type="predicted"/>
<feature type="transmembrane region" description="Helical" evidence="1">
    <location>
        <begin position="178"/>
        <end position="203"/>
    </location>
</feature>
<dbReference type="RefSeq" id="WP_198480348.1">
    <property type="nucleotide sequence ID" value="NZ_CP066022.1"/>
</dbReference>
<feature type="transmembrane region" description="Helical" evidence="1">
    <location>
        <begin position="143"/>
        <end position="166"/>
    </location>
</feature>
<gene>
    <name evidence="2" type="ORF">I6H56_09380</name>
</gene>
<evidence type="ECO:0000313" key="3">
    <source>
        <dbReference type="Proteomes" id="UP000595577"/>
    </source>
</evidence>
<dbReference type="EMBL" id="CP066022">
    <property type="protein sequence ID" value="QQB73526.1"/>
    <property type="molecule type" value="Genomic_DNA"/>
</dbReference>
<evidence type="ECO:0000313" key="2">
    <source>
        <dbReference type="EMBL" id="QQB73526.1"/>
    </source>
</evidence>
<reference evidence="2 3" key="1">
    <citation type="submission" date="2020-12" db="EMBL/GenBank/DDBJ databases">
        <title>FDA dAtabase for Regulatory Grade micrObial Sequences (FDA-ARGOS): Supporting development and validation of Infectious Disease Dx tests.</title>
        <authorList>
            <person name="Sproer C."/>
            <person name="Gronow S."/>
            <person name="Severitt S."/>
            <person name="Schroder I."/>
            <person name="Tallon L."/>
            <person name="Sadzewicz L."/>
            <person name="Zhao X."/>
            <person name="Boylan J."/>
            <person name="Ott S."/>
            <person name="Bowen H."/>
            <person name="Vavikolanu K."/>
            <person name="Mehta A."/>
            <person name="Aluvathingal J."/>
            <person name="Nadendla S."/>
            <person name="Lowell S."/>
            <person name="Myers T."/>
            <person name="Yan Y."/>
            <person name="Sichtig H."/>
        </authorList>
    </citation>
    <scope>NUCLEOTIDE SEQUENCE [LARGE SCALE GENOMIC DNA]</scope>
    <source>
        <strain evidence="2 3">FDAARGOS_999</strain>
    </source>
</reference>
<sequence length="231" mass="28141">MDFKCFFIEYKIGLKDIKDRIPLKELLKLKYKKTIFKIFFLEVFISLLIFTSIILKLGNEKVIKIVTLVMYLIFILEFVFLLYFENRKVNQKVRLDLFYKKYSFKRKIFLISLLKKYKVQINNIDTLTFFINETKRAKKEIELFLFFIKLGKYFSPIIISLIIYIIQKLIEEKLYELAILLLLIPLFFFLVVYSIWSVFYPIIFSKYDYLIYDLNQIIIFNKHYSNIDKNS</sequence>
<keyword evidence="1" id="KW-1133">Transmembrane helix</keyword>
<dbReference type="AlphaFoldDB" id="A0A7T4KG20"/>
<evidence type="ECO:0000256" key="1">
    <source>
        <dbReference type="SAM" id="Phobius"/>
    </source>
</evidence>
<keyword evidence="1" id="KW-0812">Transmembrane</keyword>
<protein>
    <submittedName>
        <fullName evidence="2">Uncharacterized protein</fullName>
    </submittedName>
</protein>